<dbReference type="GO" id="GO:0005634">
    <property type="term" value="C:nucleus"/>
    <property type="evidence" value="ECO:0007669"/>
    <property type="project" value="TreeGrafter"/>
</dbReference>
<proteinExistence type="predicted"/>
<name>A0A7S4T1T7_9DINO</name>
<dbReference type="InterPro" id="IPR005645">
    <property type="entry name" value="FSH-like_dom"/>
</dbReference>
<dbReference type="PANTHER" id="PTHR48070">
    <property type="entry name" value="ESTERASE OVCA2"/>
    <property type="match status" value="1"/>
</dbReference>
<dbReference type="EMBL" id="HBNR01082696">
    <property type="protein sequence ID" value="CAE4660008.1"/>
    <property type="molecule type" value="Transcribed_RNA"/>
</dbReference>
<dbReference type="SUPFAM" id="SSF53474">
    <property type="entry name" value="alpha/beta-Hydrolases"/>
    <property type="match status" value="1"/>
</dbReference>
<dbReference type="InterPro" id="IPR050593">
    <property type="entry name" value="LovG"/>
</dbReference>
<keyword evidence="1" id="KW-0378">Hydrolase</keyword>
<dbReference type="GO" id="GO:0005737">
    <property type="term" value="C:cytoplasm"/>
    <property type="evidence" value="ECO:0007669"/>
    <property type="project" value="TreeGrafter"/>
</dbReference>
<dbReference type="GO" id="GO:0016787">
    <property type="term" value="F:hydrolase activity"/>
    <property type="evidence" value="ECO:0007669"/>
    <property type="project" value="UniProtKB-KW"/>
</dbReference>
<sequence>MDFDDLEECEAAAGPTAEEQREEMVAQAVPEAQVFPLPKGRCFGKDNKMKMLFLHGGGSNQRIAQMQVMNVFKEMPDNRQTYEWTHWIGPHKVPLGWNGDYSLQPFGPEFYVYFERLPFANCQWESWDGIDKSLEDFKLHLKENGPYDGACGFDMGGEFLVHVARKAQEGDPDFKGCFRFLILFTTGSSKHLSPLGGQRPKSPLRIPAVLSWCNGDTNHTYMWYEETLLFFHKDYREVITHLDGHMPPRILKETSQHERLSRFLDIMRRGGKFTPSDHEDNHWNANLWLPLKRVEPTKQTGTKRLLVVPDPMGEHDFPGRIDHMKELKLDGKLIEVEAKPFIVGGSPPALVEAMQLKLKVCTATHEAFAAAAGSAFEVEAVSYTDGQKQFNWHCKPAQVPSPMLNPEDIIDDEGMESVSRMWAGQLLEKFSMDEEDQIGIVGLGTGAFVALAIAKYCIKERKHTPAGLWVANAPTRLPWCTTAQPGALLDCPVRFLTYETSTYGPGWRYEVSTCGPFSQATFKDLDALVKLVVDDFKAL</sequence>
<evidence type="ECO:0000313" key="3">
    <source>
        <dbReference type="EMBL" id="CAE4660008.1"/>
    </source>
</evidence>
<dbReference type="InterPro" id="IPR029058">
    <property type="entry name" value="AB_hydrolase_fold"/>
</dbReference>
<accession>A0A7S4T1T7</accession>
<evidence type="ECO:0000259" key="2">
    <source>
        <dbReference type="Pfam" id="PF03959"/>
    </source>
</evidence>
<organism evidence="3">
    <name type="scientific">Alexandrium monilatum</name>
    <dbReference type="NCBI Taxonomy" id="311494"/>
    <lineage>
        <taxon>Eukaryota</taxon>
        <taxon>Sar</taxon>
        <taxon>Alveolata</taxon>
        <taxon>Dinophyceae</taxon>
        <taxon>Gonyaulacales</taxon>
        <taxon>Pyrocystaceae</taxon>
        <taxon>Alexandrium</taxon>
    </lineage>
</organism>
<evidence type="ECO:0000256" key="1">
    <source>
        <dbReference type="ARBA" id="ARBA00022801"/>
    </source>
</evidence>
<dbReference type="Pfam" id="PF03959">
    <property type="entry name" value="FSH1"/>
    <property type="match status" value="1"/>
</dbReference>
<dbReference type="PANTHER" id="PTHR48070:SF6">
    <property type="entry name" value="ESTERASE OVCA2"/>
    <property type="match status" value="1"/>
</dbReference>
<protein>
    <recommendedName>
        <fullName evidence="2">Serine hydrolase domain-containing protein</fullName>
    </recommendedName>
</protein>
<gene>
    <name evidence="3" type="ORF">AMON00008_LOCUS59179</name>
</gene>
<feature type="domain" description="Serine hydrolase" evidence="2">
    <location>
        <begin position="47"/>
        <end position="253"/>
    </location>
</feature>
<reference evidence="3" key="1">
    <citation type="submission" date="2021-01" db="EMBL/GenBank/DDBJ databases">
        <authorList>
            <person name="Corre E."/>
            <person name="Pelletier E."/>
            <person name="Niang G."/>
            <person name="Scheremetjew M."/>
            <person name="Finn R."/>
            <person name="Kale V."/>
            <person name="Holt S."/>
            <person name="Cochrane G."/>
            <person name="Meng A."/>
            <person name="Brown T."/>
            <person name="Cohen L."/>
        </authorList>
    </citation>
    <scope>NUCLEOTIDE SEQUENCE</scope>
    <source>
        <strain evidence="3">CCMP3105</strain>
    </source>
</reference>
<dbReference type="Gene3D" id="3.40.50.1820">
    <property type="entry name" value="alpha/beta hydrolase"/>
    <property type="match status" value="1"/>
</dbReference>
<dbReference type="AlphaFoldDB" id="A0A7S4T1T7"/>